<dbReference type="PRINTS" id="PR00723">
    <property type="entry name" value="SUBTILISIN"/>
</dbReference>
<dbReference type="PROSITE" id="PS51892">
    <property type="entry name" value="SUBTILASE"/>
    <property type="match status" value="1"/>
</dbReference>
<feature type="domain" description="Peptidase S8/S53" evidence="12">
    <location>
        <begin position="70"/>
        <end position="354"/>
    </location>
</feature>
<organism evidence="13 14">
    <name type="scientific">Ideonella alba</name>
    <dbReference type="NCBI Taxonomy" id="2824118"/>
    <lineage>
        <taxon>Bacteria</taxon>
        <taxon>Pseudomonadati</taxon>
        <taxon>Pseudomonadota</taxon>
        <taxon>Betaproteobacteria</taxon>
        <taxon>Burkholderiales</taxon>
        <taxon>Sphaerotilaceae</taxon>
        <taxon>Ideonella</taxon>
    </lineage>
</organism>
<keyword evidence="3" id="KW-0964">Secreted</keyword>
<dbReference type="PROSITE" id="PS00137">
    <property type="entry name" value="SUBTILASE_HIS"/>
    <property type="match status" value="1"/>
</dbReference>
<dbReference type="InterPro" id="IPR000209">
    <property type="entry name" value="Peptidase_S8/S53_dom"/>
</dbReference>
<feature type="active site" description="Charge relay system" evidence="9">
    <location>
        <position position="79"/>
    </location>
</feature>
<dbReference type="PANTHER" id="PTHR43806">
    <property type="entry name" value="PEPTIDASE S8"/>
    <property type="match status" value="1"/>
</dbReference>
<accession>A0A940Y9E5</accession>
<proteinExistence type="inferred from homology"/>
<evidence type="ECO:0000256" key="7">
    <source>
        <dbReference type="ARBA" id="ARBA00022825"/>
    </source>
</evidence>
<dbReference type="GO" id="GO:0006508">
    <property type="term" value="P:proteolysis"/>
    <property type="evidence" value="ECO:0007669"/>
    <property type="project" value="UniProtKB-KW"/>
</dbReference>
<protein>
    <submittedName>
        <fullName evidence="13">S8 family peptidase</fullName>
    </submittedName>
</protein>
<evidence type="ECO:0000256" key="11">
    <source>
        <dbReference type="SAM" id="MobiDB-lite"/>
    </source>
</evidence>
<keyword evidence="4 9" id="KW-0645">Protease</keyword>
<keyword evidence="14" id="KW-1185">Reference proteome</keyword>
<keyword evidence="7 9" id="KW-0720">Serine protease</keyword>
<evidence type="ECO:0000256" key="4">
    <source>
        <dbReference type="ARBA" id="ARBA00022670"/>
    </source>
</evidence>
<dbReference type="Gene3D" id="3.40.50.200">
    <property type="entry name" value="Peptidase S8/S53 domain"/>
    <property type="match status" value="1"/>
</dbReference>
<feature type="active site" description="Charge relay system" evidence="9">
    <location>
        <position position="130"/>
    </location>
</feature>
<dbReference type="SUPFAM" id="SSF89260">
    <property type="entry name" value="Collagen-binding domain"/>
    <property type="match status" value="1"/>
</dbReference>
<evidence type="ECO:0000256" key="10">
    <source>
        <dbReference type="RuleBase" id="RU003355"/>
    </source>
</evidence>
<sequence length="495" mass="50089">MTLDGLRPVSELRAVAQRLMADDPSVLYAEPDRRVFVAMTPDDPMYSQQWHYFDTVGGIRLPAAWDLATGAGVVVAVIDTGVRPHADLADNLLSGYDFVTSASMGHDGDGRDADALDPGDGCSSGHSSWHGTHVAGTIAALTNNGVGVAGVAYGAKILPVRALGCGGGYNSDIADAIAWASGGSVSGVPDNTTPARVLNLSLGGSGACSTTLQSAIDGARSRGSVVVVAAGNSNAPAGGFNPANCRGTITVAATGPGGAKAPYSNYGGVVDVAAPGGNLARGAAAGILSTLNDGGATPGNDIYQSYQGTSMATPHVAGVAALMLSRNASLTPDEVEALIKGTARGFPQACSGCGTGIVNAERAVKAVFVGAAQASDVVEVEPNQTLATAQAISSFPARVLGTVGSTTDVDHYRVAMAPGATLTARLIPNASSNYDLALRNPAGVVRLNSTRGVGLPDQFTWRNLNATTTNFYLRVLRVSGSTGVNGTYTLEVDVQ</sequence>
<keyword evidence="5" id="KW-0732">Signal</keyword>
<dbReference type="InterPro" id="IPR022398">
    <property type="entry name" value="Peptidase_S8_His-AS"/>
</dbReference>
<comment type="caution">
    <text evidence="13">The sequence shown here is derived from an EMBL/GenBank/DDBJ whole genome shotgun (WGS) entry which is preliminary data.</text>
</comment>
<evidence type="ECO:0000256" key="1">
    <source>
        <dbReference type="ARBA" id="ARBA00004613"/>
    </source>
</evidence>
<dbReference type="Pfam" id="PF00082">
    <property type="entry name" value="Peptidase_S8"/>
    <property type="match status" value="1"/>
</dbReference>
<dbReference type="InterPro" id="IPR023828">
    <property type="entry name" value="Peptidase_S8_Ser-AS"/>
</dbReference>
<name>A0A940Y9E5_9BURK</name>
<dbReference type="InterPro" id="IPR036852">
    <property type="entry name" value="Peptidase_S8/S53_dom_sf"/>
</dbReference>
<evidence type="ECO:0000256" key="9">
    <source>
        <dbReference type="PROSITE-ProRule" id="PRU01240"/>
    </source>
</evidence>
<dbReference type="PROSITE" id="PS00138">
    <property type="entry name" value="SUBTILASE_SER"/>
    <property type="match status" value="1"/>
</dbReference>
<dbReference type="EMBL" id="JAGQDD010000003">
    <property type="protein sequence ID" value="MBQ0930083.1"/>
    <property type="molecule type" value="Genomic_DNA"/>
</dbReference>
<dbReference type="CDD" id="cd07496">
    <property type="entry name" value="Peptidases_S8_13"/>
    <property type="match status" value="1"/>
</dbReference>
<evidence type="ECO:0000256" key="8">
    <source>
        <dbReference type="ARBA" id="ARBA00023145"/>
    </source>
</evidence>
<reference evidence="13 14" key="1">
    <citation type="submission" date="2021-04" db="EMBL/GenBank/DDBJ databases">
        <title>The genome sequence of Ideonella sp. 3Y2.</title>
        <authorList>
            <person name="Liu Y."/>
        </authorList>
    </citation>
    <scope>NUCLEOTIDE SEQUENCE [LARGE SCALE GENOMIC DNA]</scope>
    <source>
        <strain evidence="13 14">3Y2</strain>
    </source>
</reference>
<dbReference type="Proteomes" id="UP000676246">
    <property type="component" value="Unassembled WGS sequence"/>
</dbReference>
<dbReference type="FunFam" id="3.40.50.200:FF:000022">
    <property type="entry name" value="Extracellular protease"/>
    <property type="match status" value="1"/>
</dbReference>
<evidence type="ECO:0000313" key="14">
    <source>
        <dbReference type="Proteomes" id="UP000676246"/>
    </source>
</evidence>
<evidence type="ECO:0000256" key="2">
    <source>
        <dbReference type="ARBA" id="ARBA00011073"/>
    </source>
</evidence>
<gene>
    <name evidence="13" type="ORF">KAK03_06240</name>
</gene>
<dbReference type="AlphaFoldDB" id="A0A940Y9E5"/>
<dbReference type="InterPro" id="IPR034176">
    <property type="entry name" value="Peptidases_S8_13"/>
</dbReference>
<comment type="similarity">
    <text evidence="2 9 10">Belongs to the peptidase S8 family.</text>
</comment>
<dbReference type="InterPro" id="IPR050131">
    <property type="entry name" value="Peptidase_S8_subtilisin-like"/>
</dbReference>
<feature type="region of interest" description="Disordered" evidence="11">
    <location>
        <begin position="109"/>
        <end position="128"/>
    </location>
</feature>
<feature type="active site" description="Charge relay system" evidence="9">
    <location>
        <position position="310"/>
    </location>
</feature>
<dbReference type="GO" id="GO:0004252">
    <property type="term" value="F:serine-type endopeptidase activity"/>
    <property type="evidence" value="ECO:0007669"/>
    <property type="project" value="UniProtKB-UniRule"/>
</dbReference>
<dbReference type="PANTHER" id="PTHR43806:SF11">
    <property type="entry name" value="CEREVISIN-RELATED"/>
    <property type="match status" value="1"/>
</dbReference>
<dbReference type="InterPro" id="IPR023827">
    <property type="entry name" value="Peptidase_S8_Asp-AS"/>
</dbReference>
<evidence type="ECO:0000256" key="3">
    <source>
        <dbReference type="ARBA" id="ARBA00022525"/>
    </source>
</evidence>
<dbReference type="GO" id="GO:0005576">
    <property type="term" value="C:extracellular region"/>
    <property type="evidence" value="ECO:0007669"/>
    <property type="project" value="UniProtKB-SubCell"/>
</dbReference>
<keyword evidence="6 9" id="KW-0378">Hydrolase</keyword>
<evidence type="ECO:0000256" key="6">
    <source>
        <dbReference type="ARBA" id="ARBA00022801"/>
    </source>
</evidence>
<keyword evidence="8" id="KW-0865">Zymogen</keyword>
<evidence type="ECO:0000313" key="13">
    <source>
        <dbReference type="EMBL" id="MBQ0930083.1"/>
    </source>
</evidence>
<dbReference type="Gene3D" id="2.60.120.380">
    <property type="match status" value="1"/>
</dbReference>
<comment type="subcellular location">
    <subcellularLocation>
        <location evidence="1">Secreted</location>
    </subcellularLocation>
</comment>
<evidence type="ECO:0000256" key="5">
    <source>
        <dbReference type="ARBA" id="ARBA00022729"/>
    </source>
</evidence>
<dbReference type="PROSITE" id="PS00136">
    <property type="entry name" value="SUBTILASE_ASP"/>
    <property type="match status" value="1"/>
</dbReference>
<evidence type="ECO:0000259" key="12">
    <source>
        <dbReference type="Pfam" id="PF00082"/>
    </source>
</evidence>
<dbReference type="SUPFAM" id="SSF52743">
    <property type="entry name" value="Subtilisin-like"/>
    <property type="match status" value="1"/>
</dbReference>
<dbReference type="InterPro" id="IPR015500">
    <property type="entry name" value="Peptidase_S8_subtilisin-rel"/>
</dbReference>